<dbReference type="Pfam" id="PF13360">
    <property type="entry name" value="PQQ_2"/>
    <property type="match status" value="1"/>
</dbReference>
<dbReference type="EMBL" id="CP037452">
    <property type="protein sequence ID" value="QDV53734.1"/>
    <property type="molecule type" value="Genomic_DNA"/>
</dbReference>
<dbReference type="PANTHER" id="PTHR34512:SF30">
    <property type="entry name" value="OUTER MEMBRANE PROTEIN ASSEMBLY FACTOR BAMB"/>
    <property type="match status" value="1"/>
</dbReference>
<organism evidence="2 3">
    <name type="scientific">Gimesia fumaroli</name>
    <dbReference type="NCBI Taxonomy" id="2527976"/>
    <lineage>
        <taxon>Bacteria</taxon>
        <taxon>Pseudomonadati</taxon>
        <taxon>Planctomycetota</taxon>
        <taxon>Planctomycetia</taxon>
        <taxon>Planctomycetales</taxon>
        <taxon>Planctomycetaceae</taxon>
        <taxon>Gimesia</taxon>
    </lineage>
</organism>
<dbReference type="InterPro" id="IPR011047">
    <property type="entry name" value="Quinoprotein_ADH-like_sf"/>
</dbReference>
<dbReference type="PANTHER" id="PTHR34512">
    <property type="entry name" value="CELL SURFACE PROTEIN"/>
    <property type="match status" value="1"/>
</dbReference>
<dbReference type="InterPro" id="IPR002372">
    <property type="entry name" value="PQQ_rpt_dom"/>
</dbReference>
<evidence type="ECO:0000313" key="3">
    <source>
        <dbReference type="Proteomes" id="UP000318313"/>
    </source>
</evidence>
<dbReference type="AlphaFoldDB" id="A0A518IKX6"/>
<dbReference type="SMART" id="SM00564">
    <property type="entry name" value="PQQ"/>
    <property type="match status" value="3"/>
</dbReference>
<name>A0A518IKX6_9PLAN</name>
<dbReference type="Proteomes" id="UP000318313">
    <property type="component" value="Chromosome"/>
</dbReference>
<keyword evidence="3" id="KW-1185">Reference proteome</keyword>
<protein>
    <submittedName>
        <fullName evidence="2">Outer membrane biogenesis protein BamB</fullName>
    </submittedName>
</protein>
<evidence type="ECO:0000313" key="2">
    <source>
        <dbReference type="EMBL" id="QDV53734.1"/>
    </source>
</evidence>
<dbReference type="Gene3D" id="2.130.10.10">
    <property type="entry name" value="YVTN repeat-like/Quinoprotein amine dehydrogenase"/>
    <property type="match status" value="1"/>
</dbReference>
<sequence>MPHKLTLIVTLLCSSLISQVGFSDDWPQWGGPQQDLVWRETGIVKTLPTTGLLPRVWSTPIGEGYAGPAVAEVNSRWCVFVTDRTFKQRVGYERVLCLDAETGKPIWKHEYPVEYSVSYPAGPRSTPVINDGRVYTLGAQGHLFCFDAASGDVLWSKNFVEDYGTKLPTWGMVASPLVDGDQLITLVGGQKDSLIVSFDKATGKELWRALNDRAVGYAPPVIFTFGGKRELIVWHPTAVSALEPQTGKLIWEVPYGVRYGLSIATPRKVGNRLFVASFYNGPRMIEVSNDGTQAKIVWSGKSDSEIKTDGLHPIMMTPIFDGTHIYGVCSYGQLRCLDASNGRRLWETEKATGKGRWWNAFIIPHEDRYFLHNEQGDLIIANLTPKGYDEISRAKLIEPTRRVQRRMTIWSHPAFAMKSVFARNDKEIIRVDLSAK</sequence>
<dbReference type="SUPFAM" id="SSF50998">
    <property type="entry name" value="Quinoprotein alcohol dehydrogenase-like"/>
    <property type="match status" value="1"/>
</dbReference>
<dbReference type="RefSeq" id="WP_145313454.1">
    <property type="nucleotide sequence ID" value="NZ_CP037452.1"/>
</dbReference>
<dbReference type="InterPro" id="IPR015943">
    <property type="entry name" value="WD40/YVTN_repeat-like_dom_sf"/>
</dbReference>
<dbReference type="KEGG" id="gfm:Enr17x_58150"/>
<dbReference type="InterPro" id="IPR018391">
    <property type="entry name" value="PQQ_b-propeller_rpt"/>
</dbReference>
<accession>A0A518IKX6</accession>
<reference evidence="2 3" key="1">
    <citation type="submission" date="2019-03" db="EMBL/GenBank/DDBJ databases">
        <title>Deep-cultivation of Planctomycetes and their phenomic and genomic characterization uncovers novel biology.</title>
        <authorList>
            <person name="Wiegand S."/>
            <person name="Jogler M."/>
            <person name="Boedeker C."/>
            <person name="Pinto D."/>
            <person name="Vollmers J."/>
            <person name="Rivas-Marin E."/>
            <person name="Kohn T."/>
            <person name="Peeters S.H."/>
            <person name="Heuer A."/>
            <person name="Rast P."/>
            <person name="Oberbeckmann S."/>
            <person name="Bunk B."/>
            <person name="Jeske O."/>
            <person name="Meyerdierks A."/>
            <person name="Storesund J.E."/>
            <person name="Kallscheuer N."/>
            <person name="Luecker S."/>
            <person name="Lage O.M."/>
            <person name="Pohl T."/>
            <person name="Merkel B.J."/>
            <person name="Hornburger P."/>
            <person name="Mueller R.-W."/>
            <person name="Bruemmer F."/>
            <person name="Labrenz M."/>
            <person name="Spormann A.M."/>
            <person name="Op den Camp H."/>
            <person name="Overmann J."/>
            <person name="Amann R."/>
            <person name="Jetten M.S.M."/>
            <person name="Mascher T."/>
            <person name="Medema M.H."/>
            <person name="Devos D.P."/>
            <person name="Kaster A.-K."/>
            <person name="Ovreas L."/>
            <person name="Rohde M."/>
            <person name="Galperin M.Y."/>
            <person name="Jogler C."/>
        </authorList>
    </citation>
    <scope>NUCLEOTIDE SEQUENCE [LARGE SCALE GENOMIC DNA]</scope>
    <source>
        <strain evidence="2 3">Enr17</strain>
    </source>
</reference>
<feature type="domain" description="Pyrrolo-quinoline quinone repeat" evidence="1">
    <location>
        <begin position="93"/>
        <end position="347"/>
    </location>
</feature>
<gene>
    <name evidence="2" type="ORF">Enr17x_58150</name>
</gene>
<dbReference type="OrthoDB" id="4726955at2"/>
<evidence type="ECO:0000259" key="1">
    <source>
        <dbReference type="Pfam" id="PF13360"/>
    </source>
</evidence>
<proteinExistence type="predicted"/>